<reference evidence="2 3" key="1">
    <citation type="submission" date="2018-03" db="EMBL/GenBank/DDBJ databases">
        <authorList>
            <person name="Guldener U."/>
        </authorList>
    </citation>
    <scope>NUCLEOTIDE SEQUENCE [LARGE SCALE GENOMIC DNA]</scope>
    <source>
        <strain evidence="2 3">NBRC100155</strain>
    </source>
</reference>
<dbReference type="Gene3D" id="2.60.40.640">
    <property type="match status" value="1"/>
</dbReference>
<organism evidence="2 3">
    <name type="scientific">Ustilago trichophora</name>
    <dbReference type="NCBI Taxonomy" id="86804"/>
    <lineage>
        <taxon>Eukaryota</taxon>
        <taxon>Fungi</taxon>
        <taxon>Dikarya</taxon>
        <taxon>Basidiomycota</taxon>
        <taxon>Ustilaginomycotina</taxon>
        <taxon>Ustilaginomycetes</taxon>
        <taxon>Ustilaginales</taxon>
        <taxon>Ustilaginaceae</taxon>
        <taxon>Ustilago</taxon>
    </lineage>
</organism>
<name>A0A5C3EMA5_9BASI</name>
<sequence length="868" mass="93098">MARIARPPGPVKAVPLNTVHTYPTKNGNAFLNIYSYPQRVPTFMGGSYERGWGALAGHVEIHITEPSGDRISAIKLTLTATQITTIPKTASADVPSALDRMPIDSEETKTKQVTLLHLEQILFEPLKTDSDRDANLLSCGKHVYPFTIELPLVGNKDKKNPPLLPPSCVIEPFLVGPSDAKARQNSSGLFGRSKATGKDQARPAWATVKYQLKLTVQRPGLLKRNLRSYAPFVYLPSPPASATALLLQRRALGAQMAAIVLQRQGDGCQPIETPDEWRRRPLSFLMSPNGPQKLEPEKKSGFLSSLFSGPKKQQTIHWHEAWTFSMPMSGRSSFPLRSGIPFVVRCNTNKPVDLSMGSPLAFRLYRRVRLLSGKKQKAIAMQQEPVAEAALRFALESRGVFRLNGLISLPPNCVPNFEVSNLSLDYYVAVVRVLDGVVLHKEAVNLACPPPVEPKTPYGPFPSGLAWRSAREAALQLPESPSAFDESPPFAPRATSSVSALSTAASTRQRPSFSSIASSSSSSYQATSRRPSMAPSTTSYRSGSTDSAHYASAASSLSHANAASSASAIPMGLAGMANPPPASSAGYAQSFGNLNPVREQGRASSAARAKPSMSPREPSARRTSQADSVVAARDTSDTASIASSRRRLKYSSKGAAPISEANSAGSSVEQDPRQEASRYVHSHEKAPLATMARQDSQSISRAASTEIGSSRRGLFVANADDLPSIPVKTTASTREQANALVGASSVPSRPREKRSESSRRGSAALHSQLDAPSASAATSSRDHRSRRAERQLPVAPALAAVPAAPTSAREHVHVPAPSPAPISQQPTLVDPSALLTNEDLMYGEDMELDLPPSYFEAVYGAEEEDDDA</sequence>
<dbReference type="EMBL" id="OOIN01000033">
    <property type="protein sequence ID" value="SPO30369.1"/>
    <property type="molecule type" value="Genomic_DNA"/>
</dbReference>
<dbReference type="AlphaFoldDB" id="A0A5C3EMA5"/>
<feature type="compositionally biased region" description="Polar residues" evidence="1">
    <location>
        <begin position="660"/>
        <end position="669"/>
    </location>
</feature>
<dbReference type="Proteomes" id="UP000324022">
    <property type="component" value="Unassembled WGS sequence"/>
</dbReference>
<accession>A0A5C3EMA5</accession>
<feature type="region of interest" description="Disordered" evidence="1">
    <location>
        <begin position="509"/>
        <end position="546"/>
    </location>
</feature>
<feature type="compositionally biased region" description="Polar residues" evidence="1">
    <location>
        <begin position="534"/>
        <end position="543"/>
    </location>
</feature>
<evidence type="ECO:0000313" key="2">
    <source>
        <dbReference type="EMBL" id="SPO30369.1"/>
    </source>
</evidence>
<protein>
    <recommendedName>
        <fullName evidence="4">Arrestin-like N-terminal domain-containing protein</fullName>
    </recommendedName>
</protein>
<feature type="compositionally biased region" description="Polar residues" evidence="1">
    <location>
        <begin position="727"/>
        <end position="736"/>
    </location>
</feature>
<feature type="compositionally biased region" description="Polar residues" evidence="1">
    <location>
        <begin position="693"/>
        <end position="708"/>
    </location>
</feature>
<gene>
    <name evidence="2" type="ORF">UTRI_06299</name>
</gene>
<proteinExistence type="predicted"/>
<evidence type="ECO:0000313" key="3">
    <source>
        <dbReference type="Proteomes" id="UP000324022"/>
    </source>
</evidence>
<dbReference type="InterPro" id="IPR014752">
    <property type="entry name" value="Arrestin-like_C"/>
</dbReference>
<keyword evidence="3" id="KW-1185">Reference proteome</keyword>
<feature type="compositionally biased region" description="Basic and acidic residues" evidence="1">
    <location>
        <begin position="749"/>
        <end position="759"/>
    </location>
</feature>
<feature type="compositionally biased region" description="Low complexity" evidence="1">
    <location>
        <begin position="509"/>
        <end position="532"/>
    </location>
</feature>
<feature type="compositionally biased region" description="Basic and acidic residues" evidence="1">
    <location>
        <begin position="670"/>
        <end position="686"/>
    </location>
</feature>
<evidence type="ECO:0008006" key="4">
    <source>
        <dbReference type="Google" id="ProtNLM"/>
    </source>
</evidence>
<dbReference type="OrthoDB" id="3365616at2759"/>
<feature type="region of interest" description="Disordered" evidence="1">
    <location>
        <begin position="727"/>
        <end position="828"/>
    </location>
</feature>
<feature type="compositionally biased region" description="Low complexity" evidence="1">
    <location>
        <begin position="792"/>
        <end position="805"/>
    </location>
</feature>
<evidence type="ECO:0000256" key="1">
    <source>
        <dbReference type="SAM" id="MobiDB-lite"/>
    </source>
</evidence>
<feature type="region of interest" description="Disordered" evidence="1">
    <location>
        <begin position="587"/>
        <end position="708"/>
    </location>
</feature>